<evidence type="ECO:0000256" key="3">
    <source>
        <dbReference type="ARBA" id="ARBA00007261"/>
    </source>
</evidence>
<keyword evidence="6" id="KW-0645">Protease</keyword>
<evidence type="ECO:0000256" key="4">
    <source>
        <dbReference type="ARBA" id="ARBA00012449"/>
    </source>
</evidence>
<keyword evidence="9" id="KW-0862">Zinc</keyword>
<evidence type="ECO:0000259" key="19">
    <source>
        <dbReference type="Pfam" id="PF22456"/>
    </source>
</evidence>
<name>A0A1B3B9G4_9GAMM</name>
<dbReference type="InterPro" id="IPR054734">
    <property type="entry name" value="PqqF-like_C_4"/>
</dbReference>
<dbReference type="InterPro" id="IPR032632">
    <property type="entry name" value="Peptidase_M16_M"/>
</dbReference>
<dbReference type="Pfam" id="PF16187">
    <property type="entry name" value="Peptidase_M16_M"/>
    <property type="match status" value="1"/>
</dbReference>
<evidence type="ECO:0000256" key="15">
    <source>
        <dbReference type="SAM" id="SignalP"/>
    </source>
</evidence>
<evidence type="ECO:0000259" key="18">
    <source>
        <dbReference type="Pfam" id="PF16187"/>
    </source>
</evidence>
<proteinExistence type="inferred from homology"/>
<evidence type="ECO:0000256" key="10">
    <source>
        <dbReference type="ARBA" id="ARBA00023049"/>
    </source>
</evidence>
<dbReference type="Pfam" id="PF00675">
    <property type="entry name" value="Peptidase_M16"/>
    <property type="match status" value="1"/>
</dbReference>
<accession>A0A1B3B9G4</accession>
<evidence type="ECO:0000256" key="11">
    <source>
        <dbReference type="ARBA" id="ARBA00029597"/>
    </source>
</evidence>
<dbReference type="Proteomes" id="UP000094147">
    <property type="component" value="Chromosome"/>
</dbReference>
<evidence type="ECO:0000256" key="1">
    <source>
        <dbReference type="ARBA" id="ARBA00001947"/>
    </source>
</evidence>
<dbReference type="GO" id="GO:0004222">
    <property type="term" value="F:metalloendopeptidase activity"/>
    <property type="evidence" value="ECO:0007669"/>
    <property type="project" value="UniProtKB-EC"/>
</dbReference>
<dbReference type="AlphaFoldDB" id="A0A1B3B9G4"/>
<dbReference type="PROSITE" id="PS51257">
    <property type="entry name" value="PROKAR_LIPOPROTEIN"/>
    <property type="match status" value="1"/>
</dbReference>
<protein>
    <recommendedName>
        <fullName evidence="5">Protease 3</fullName>
        <ecNumber evidence="4">3.4.24.55</ecNumber>
    </recommendedName>
    <alternativeName>
        <fullName evidence="13">Pitrilysin</fullName>
    </alternativeName>
    <alternativeName>
        <fullName evidence="12">Protease III</fullName>
    </alternativeName>
    <alternativeName>
        <fullName evidence="11">Protease pi</fullName>
    </alternativeName>
</protein>
<dbReference type="Gene3D" id="3.30.830.10">
    <property type="entry name" value="Metalloenzyme, LuxS/M16 peptidase-like"/>
    <property type="match status" value="4"/>
</dbReference>
<dbReference type="GO" id="GO:0046872">
    <property type="term" value="F:metal ion binding"/>
    <property type="evidence" value="ECO:0007669"/>
    <property type="project" value="UniProtKB-KW"/>
</dbReference>
<dbReference type="InterPro" id="IPR011249">
    <property type="entry name" value="Metalloenz_LuxS/M16"/>
</dbReference>
<evidence type="ECO:0000256" key="12">
    <source>
        <dbReference type="ARBA" id="ARBA00031184"/>
    </source>
</evidence>
<keyword evidence="21" id="KW-1185">Reference proteome</keyword>
<feature type="domain" description="Peptidase M16 N-terminal" evidence="16">
    <location>
        <begin position="62"/>
        <end position="203"/>
    </location>
</feature>
<dbReference type="InterPro" id="IPR050626">
    <property type="entry name" value="Peptidase_M16"/>
</dbReference>
<evidence type="ECO:0000259" key="16">
    <source>
        <dbReference type="Pfam" id="PF00675"/>
    </source>
</evidence>
<dbReference type="InterPro" id="IPR011765">
    <property type="entry name" value="Pept_M16_N"/>
</dbReference>
<evidence type="ECO:0000259" key="17">
    <source>
        <dbReference type="Pfam" id="PF05193"/>
    </source>
</evidence>
<dbReference type="SUPFAM" id="SSF63411">
    <property type="entry name" value="LuxS/MPP-like metallohydrolase"/>
    <property type="match status" value="4"/>
</dbReference>
<comment type="function">
    <text evidence="2">Endopeptidase that degrades small peptides of less than 7 kDa, such as glucagon and insulin.</text>
</comment>
<evidence type="ECO:0000256" key="14">
    <source>
        <dbReference type="RuleBase" id="RU004447"/>
    </source>
</evidence>
<dbReference type="GO" id="GO:0006508">
    <property type="term" value="P:proteolysis"/>
    <property type="evidence" value="ECO:0007669"/>
    <property type="project" value="UniProtKB-KW"/>
</dbReference>
<evidence type="ECO:0000313" key="20">
    <source>
        <dbReference type="EMBL" id="AOE49439.1"/>
    </source>
</evidence>
<dbReference type="Pfam" id="PF05193">
    <property type="entry name" value="Peptidase_M16_C"/>
    <property type="match status" value="1"/>
</dbReference>
<dbReference type="EMBL" id="CP012418">
    <property type="protein sequence ID" value="AOE49439.1"/>
    <property type="molecule type" value="Genomic_DNA"/>
</dbReference>
<feature type="domain" description="Coenzyme PQQ synthesis protein F-like C-terminal lobe" evidence="19">
    <location>
        <begin position="787"/>
        <end position="883"/>
    </location>
</feature>
<feature type="domain" description="Peptidase M16 middle/third" evidence="18">
    <location>
        <begin position="407"/>
        <end position="683"/>
    </location>
</feature>
<evidence type="ECO:0000256" key="2">
    <source>
        <dbReference type="ARBA" id="ARBA00002184"/>
    </source>
</evidence>
<organism evidence="20 21">
    <name type="scientific">Kangiella sediminilitoris</name>
    <dbReference type="NCBI Taxonomy" id="1144748"/>
    <lineage>
        <taxon>Bacteria</taxon>
        <taxon>Pseudomonadati</taxon>
        <taxon>Pseudomonadota</taxon>
        <taxon>Gammaproteobacteria</taxon>
        <taxon>Kangiellales</taxon>
        <taxon>Kangiellaceae</taxon>
        <taxon>Kangiella</taxon>
    </lineage>
</organism>
<evidence type="ECO:0000256" key="5">
    <source>
        <dbReference type="ARBA" id="ARBA00017565"/>
    </source>
</evidence>
<keyword evidence="7" id="KW-0479">Metal-binding</keyword>
<dbReference type="Pfam" id="PF22456">
    <property type="entry name" value="PqqF-like_C_4"/>
    <property type="match status" value="1"/>
</dbReference>
<evidence type="ECO:0000256" key="7">
    <source>
        <dbReference type="ARBA" id="ARBA00022723"/>
    </source>
</evidence>
<gene>
    <name evidence="20" type="ORF">KS2013_715</name>
</gene>
<dbReference type="InterPro" id="IPR007863">
    <property type="entry name" value="Peptidase_M16_C"/>
</dbReference>
<dbReference type="PROSITE" id="PS00143">
    <property type="entry name" value="INSULINASE"/>
    <property type="match status" value="1"/>
</dbReference>
<dbReference type="OrthoDB" id="9811314at2"/>
<keyword evidence="15" id="KW-0732">Signal</keyword>
<evidence type="ECO:0000256" key="13">
    <source>
        <dbReference type="ARBA" id="ARBA00033450"/>
    </source>
</evidence>
<dbReference type="GO" id="GO:0005737">
    <property type="term" value="C:cytoplasm"/>
    <property type="evidence" value="ECO:0007669"/>
    <property type="project" value="UniProtKB-ARBA"/>
</dbReference>
<dbReference type="RefSeq" id="WP_068989867.1">
    <property type="nucleotide sequence ID" value="NZ_CP012418.1"/>
</dbReference>
<feature type="signal peptide" evidence="15">
    <location>
        <begin position="1"/>
        <end position="26"/>
    </location>
</feature>
<comment type="cofactor">
    <cofactor evidence="1">
        <name>Zn(2+)</name>
        <dbReference type="ChEBI" id="CHEBI:29105"/>
    </cofactor>
</comment>
<reference evidence="21" key="1">
    <citation type="submission" date="2015-08" db="EMBL/GenBank/DDBJ databases">
        <authorList>
            <person name="Kim K.M."/>
        </authorList>
    </citation>
    <scope>NUCLEOTIDE SEQUENCE [LARGE SCALE GENOMIC DNA]</scope>
    <source>
        <strain evidence="21">KCTC 23892</strain>
    </source>
</reference>
<dbReference type="FunFam" id="3.30.830.10:FF:000005">
    <property type="entry name" value="nardilysin isoform X1"/>
    <property type="match status" value="1"/>
</dbReference>
<evidence type="ECO:0000256" key="9">
    <source>
        <dbReference type="ARBA" id="ARBA00022833"/>
    </source>
</evidence>
<dbReference type="EC" id="3.4.24.55" evidence="4"/>
<comment type="similarity">
    <text evidence="3 14">Belongs to the peptidase M16 family.</text>
</comment>
<evidence type="ECO:0000313" key="21">
    <source>
        <dbReference type="Proteomes" id="UP000094147"/>
    </source>
</evidence>
<dbReference type="PATRIC" id="fig|1144748.3.peg.725"/>
<dbReference type="InterPro" id="IPR001431">
    <property type="entry name" value="Pept_M16_Zn_BS"/>
</dbReference>
<dbReference type="PANTHER" id="PTHR43690:SF18">
    <property type="entry name" value="INSULIN-DEGRADING ENZYME-RELATED"/>
    <property type="match status" value="1"/>
</dbReference>
<feature type="chain" id="PRO_5008544049" description="Protease 3" evidence="15">
    <location>
        <begin position="27"/>
        <end position="963"/>
    </location>
</feature>
<dbReference type="PANTHER" id="PTHR43690">
    <property type="entry name" value="NARDILYSIN"/>
    <property type="match status" value="1"/>
</dbReference>
<dbReference type="FunFam" id="3.30.830.10:FF:000012">
    <property type="entry name" value="Protease 3"/>
    <property type="match status" value="1"/>
</dbReference>
<evidence type="ECO:0000256" key="6">
    <source>
        <dbReference type="ARBA" id="ARBA00022670"/>
    </source>
</evidence>
<dbReference type="KEGG" id="ksd:KS2013_715"/>
<dbReference type="STRING" id="1144748.KS2013_715"/>
<sequence length="963" mass="109730" precursor="true">MTLKKLTTLKVSLVAAISTSLLTACATTAQKGDNVQQAATTVNKSHLDERQYQYQTLENGLKVIVVSDPEADKAAASLVVNIGHLADPKDREGLSHYLEHMLFLGTKKYPEVGEYGKFISQHGGTHNAGTGMENTSYFFQIDNNQLEPALDRFSRFFIDPLFDPKYVQKERNAVHSEYKLKVKDDARRLHEAVKQTANQEHPMTQFSVGNLSTLSNTDSRKILEDVKAHHKKYYSAGIMSLVVVGNYPTDKLMSWVESKFSDIPNNGYEPEHAKRPVPYLDSQQGVKIGVQTLENKRFLELRFALPKATEHFRAKPLNYISSLLTYRSKGSLYDYLKSKGYIKNLYDYVYGPDDFSRLIVNIELTNDGYENTDKVVEAFFAYLKLIKEDGVKESIFDEMKLIADTKFEYQSKTQPANLARALAGNMQYYPAEHALDISRVYDQFDPELIQQFLSHITPEHLRLVVSAPDITSDTKEARYDVAYTMEPLSQQQIKAWSNVEVYDEMQLPESNPYLAKDLSIVEKQVKVTEPQLAYEQNGVRIWFENENEFGLPKSALTMRLYTPVFYDNDELKVIRDIFVNYINDQLATESYEARVAGLSYSLSSNTRGFQISTGGYSPKIPELLNTVVDEMLSNQFKQDDFERIKLNMIQSYQNSKFKRPISQVISAIGNEINVQAISEDKALEIIKTIDFKTFSNKAPNLLDKVQLDAIYIGNITEAAVQHLGQNLSKKLGERLTGGIKPESQVIGLDQGEEFIREVTVNHNDSSLVWVFQGDSEDVEQEATFQIMNHLLRHRFYDSLRTQQQYGYIVQMFNYNFDQTPGLGLLIQSPKAHPAVLMEKFDAFIQKQPEYLKGLSEKEYQAQIAGLLSNLDKRLDNLGDKISQLSNDLYDDKYDFDSKEKLIAAVRSMPLSKVIEAYQHYVVSDHRASIAAWNIGQAHKSEESYQAENYHLCKTDSCVQQLAD</sequence>
<keyword evidence="10" id="KW-0482">Metalloprotease</keyword>
<feature type="domain" description="Peptidase M16 C-terminal" evidence="17">
    <location>
        <begin position="223"/>
        <end position="400"/>
    </location>
</feature>
<keyword evidence="8" id="KW-0378">Hydrolase</keyword>
<evidence type="ECO:0000256" key="8">
    <source>
        <dbReference type="ARBA" id="ARBA00022801"/>
    </source>
</evidence>